<dbReference type="Proteomes" id="UP000295807">
    <property type="component" value="Unassembled WGS sequence"/>
</dbReference>
<dbReference type="Pfam" id="PF12704">
    <property type="entry name" value="MacB_PCD"/>
    <property type="match status" value="2"/>
</dbReference>
<feature type="transmembrane region" description="Helical" evidence="6">
    <location>
        <begin position="381"/>
        <end position="401"/>
    </location>
</feature>
<name>A0A4R3KN08_9SPHI</name>
<feature type="transmembrane region" description="Helical" evidence="6">
    <location>
        <begin position="754"/>
        <end position="774"/>
    </location>
</feature>
<dbReference type="AlphaFoldDB" id="A0A4R3KN08"/>
<evidence type="ECO:0000259" key="8">
    <source>
        <dbReference type="Pfam" id="PF12704"/>
    </source>
</evidence>
<comment type="caution">
    <text evidence="9">The sequence shown here is derived from an EMBL/GenBank/DDBJ whole genome shotgun (WGS) entry which is preliminary data.</text>
</comment>
<gene>
    <name evidence="9" type="ORF">EDD80_11537</name>
</gene>
<feature type="domain" description="ABC3 transporter permease C-terminal" evidence="7">
    <location>
        <begin position="290"/>
        <end position="399"/>
    </location>
</feature>
<dbReference type="GO" id="GO:0022857">
    <property type="term" value="F:transmembrane transporter activity"/>
    <property type="evidence" value="ECO:0007669"/>
    <property type="project" value="TreeGrafter"/>
</dbReference>
<dbReference type="EMBL" id="SMAD01000015">
    <property type="protein sequence ID" value="TCS85054.1"/>
    <property type="molecule type" value="Genomic_DNA"/>
</dbReference>
<protein>
    <submittedName>
        <fullName evidence="9">Putative permease</fullName>
    </submittedName>
</protein>
<feature type="transmembrane region" description="Helical" evidence="6">
    <location>
        <begin position="704"/>
        <end position="734"/>
    </location>
</feature>
<evidence type="ECO:0000256" key="3">
    <source>
        <dbReference type="ARBA" id="ARBA00022692"/>
    </source>
</evidence>
<dbReference type="InterPro" id="IPR050250">
    <property type="entry name" value="Macrolide_Exporter_MacB"/>
</dbReference>
<dbReference type="GO" id="GO:0005886">
    <property type="term" value="C:plasma membrane"/>
    <property type="evidence" value="ECO:0007669"/>
    <property type="project" value="UniProtKB-SubCell"/>
</dbReference>
<accession>A0A4R3KN08</accession>
<dbReference type="InterPro" id="IPR025857">
    <property type="entry name" value="MacB_PCD"/>
</dbReference>
<dbReference type="PROSITE" id="PS51257">
    <property type="entry name" value="PROKAR_LIPOPROTEIN"/>
    <property type="match status" value="1"/>
</dbReference>
<organism evidence="9 10">
    <name type="scientific">Anseongella ginsenosidimutans</name>
    <dbReference type="NCBI Taxonomy" id="496056"/>
    <lineage>
        <taxon>Bacteria</taxon>
        <taxon>Pseudomonadati</taxon>
        <taxon>Bacteroidota</taxon>
        <taxon>Sphingobacteriia</taxon>
        <taxon>Sphingobacteriales</taxon>
        <taxon>Sphingobacteriaceae</taxon>
        <taxon>Anseongella</taxon>
    </lineage>
</organism>
<proteinExistence type="predicted"/>
<feature type="domain" description="MacB-like periplasmic core" evidence="8">
    <location>
        <begin position="20"/>
        <end position="240"/>
    </location>
</feature>
<feature type="transmembrane region" description="Helical" evidence="6">
    <location>
        <begin position="331"/>
        <end position="361"/>
    </location>
</feature>
<evidence type="ECO:0000256" key="6">
    <source>
        <dbReference type="SAM" id="Phobius"/>
    </source>
</evidence>
<feature type="transmembrane region" description="Helical" evidence="6">
    <location>
        <begin position="422"/>
        <end position="445"/>
    </location>
</feature>
<evidence type="ECO:0000256" key="1">
    <source>
        <dbReference type="ARBA" id="ARBA00004651"/>
    </source>
</evidence>
<dbReference type="PANTHER" id="PTHR30572">
    <property type="entry name" value="MEMBRANE COMPONENT OF TRANSPORTER-RELATED"/>
    <property type="match status" value="1"/>
</dbReference>
<keyword evidence="3 6" id="KW-0812">Transmembrane</keyword>
<feature type="transmembrane region" description="Helical" evidence="6">
    <location>
        <begin position="284"/>
        <end position="306"/>
    </location>
</feature>
<dbReference type="RefSeq" id="WP_132130470.1">
    <property type="nucleotide sequence ID" value="NZ_CP042432.1"/>
</dbReference>
<evidence type="ECO:0000313" key="10">
    <source>
        <dbReference type="Proteomes" id="UP000295807"/>
    </source>
</evidence>
<dbReference type="Pfam" id="PF02687">
    <property type="entry name" value="FtsX"/>
    <property type="match status" value="2"/>
</dbReference>
<evidence type="ECO:0000256" key="4">
    <source>
        <dbReference type="ARBA" id="ARBA00022989"/>
    </source>
</evidence>
<sequence length="791" mass="87196">MIKNYFKTAWRSLKGSKFYSIINISGLACGLATAILLLLWVQHEKSYDRFHSGYSRIYRVLAHFEANGEEMVWDGMPGPLSVLSRSIPSVASLVRINDEVDQVLANADRSKIMDGFHTAYVDSSFFTLFDFEFLQGHDARPLPNNNSVVITRSTANRLFGDDDVLGEGLQFRGDNFTITGILHDFPDNSSMQFDAVFPMGSYAQLFTARGGNGDWKTIDEDMGNYVFKTYVKLHEGADPGITGRDFTTLHTEARDGDSSTRFGLQALADMHLVSPDGNDAAAKMVRIFLIVAILILAIAAVNYVNLSTARALTRAREVSIRKIIGAGRKQLFFQFVLETAMLFSLALLAAIGLAFALLPAYNLITGKTLQLSLTDASIWKTIGYAALGTLLAASIYPALLLSDFHPLRALKGKVASGIGNDLFRKALVVFQFSISIVLVVATLVIGRQLNYVRKMDLGYDKSYVFSVPLPNTVAGHIDALKNELTGQHGIINVSLTDIYDIANHESASSDLEWAGKPEGSQSMITQAVIDEDFIPTMKMELLEGRNFTGTPADSNLYIINEAAVKKMGLKPPYAGQTIRFHGRKGTIIGVVGDFNYKSLKEEIAPLLFFRWWPGNVLYVRTTAQDAQQAITAVEQQYKKYAGDIPFSYSFLDKQFEARYISDRRAGLLFNSFAGIAIFISCLGLLGLSTYTVRQRVKEIGIRKVLGASVGSVVQLLAKGSVLLVTVSIVIAIPVAWFAMSRWLEDFAYRIDIEWWMFALAGLLAVAVALLTVSFQSVKAALMNPVKSLKSE</sequence>
<dbReference type="PANTHER" id="PTHR30572:SF18">
    <property type="entry name" value="ABC-TYPE MACROLIDE FAMILY EXPORT SYSTEM PERMEASE COMPONENT 2"/>
    <property type="match status" value="1"/>
</dbReference>
<keyword evidence="5 6" id="KW-0472">Membrane</keyword>
<keyword evidence="10" id="KW-1185">Reference proteome</keyword>
<feature type="domain" description="MacB-like periplasmic core" evidence="8">
    <location>
        <begin position="433"/>
        <end position="595"/>
    </location>
</feature>
<keyword evidence="4 6" id="KW-1133">Transmembrane helix</keyword>
<evidence type="ECO:0000259" key="7">
    <source>
        <dbReference type="Pfam" id="PF02687"/>
    </source>
</evidence>
<evidence type="ECO:0000256" key="5">
    <source>
        <dbReference type="ARBA" id="ARBA00023136"/>
    </source>
</evidence>
<feature type="transmembrane region" description="Helical" evidence="6">
    <location>
        <begin position="667"/>
        <end position="692"/>
    </location>
</feature>
<dbReference type="InterPro" id="IPR003838">
    <property type="entry name" value="ABC3_permease_C"/>
</dbReference>
<evidence type="ECO:0000313" key="9">
    <source>
        <dbReference type="EMBL" id="TCS85054.1"/>
    </source>
</evidence>
<evidence type="ECO:0000256" key="2">
    <source>
        <dbReference type="ARBA" id="ARBA00022475"/>
    </source>
</evidence>
<reference evidence="9 10" key="1">
    <citation type="submission" date="2019-03" db="EMBL/GenBank/DDBJ databases">
        <title>Genomic Encyclopedia of Type Strains, Phase IV (KMG-IV): sequencing the most valuable type-strain genomes for metagenomic binning, comparative biology and taxonomic classification.</title>
        <authorList>
            <person name="Goeker M."/>
        </authorList>
    </citation>
    <scope>NUCLEOTIDE SEQUENCE [LARGE SCALE GENOMIC DNA]</scope>
    <source>
        <strain evidence="9 10">DSM 21100</strain>
    </source>
</reference>
<feature type="domain" description="ABC3 transporter permease C-terminal" evidence="7">
    <location>
        <begin position="671"/>
        <end position="784"/>
    </location>
</feature>
<comment type="subcellular location">
    <subcellularLocation>
        <location evidence="1">Cell membrane</location>
        <topology evidence="1">Multi-pass membrane protein</topology>
    </subcellularLocation>
</comment>
<feature type="transmembrane region" description="Helical" evidence="6">
    <location>
        <begin position="21"/>
        <end position="41"/>
    </location>
</feature>
<dbReference type="OrthoDB" id="1451596at2"/>
<keyword evidence="2" id="KW-1003">Cell membrane</keyword>